<dbReference type="KEGG" id="yel:LC20_08525"/>
<dbReference type="EMBL" id="CP007448">
    <property type="protein sequence ID" value="ATX62955.1"/>
    <property type="molecule type" value="Genomic_DNA"/>
</dbReference>
<evidence type="ECO:0000313" key="2">
    <source>
        <dbReference type="Proteomes" id="UP000230961"/>
    </source>
</evidence>
<dbReference type="Proteomes" id="UP000230961">
    <property type="component" value="Chromosome"/>
</dbReference>
<protein>
    <submittedName>
        <fullName evidence="1">Uncharacterized protein</fullName>
    </submittedName>
</protein>
<gene>
    <name evidence="1" type="ORF">LC20_08525</name>
</gene>
<accession>A0A7U5PGW8</accession>
<sequence length="88" mass="9680">MSLLAFLSTELPCWPVGFNFIAQDLSGEIHAFISKPRLDIATNRWGSVLGKQLITRTSIADDWNGAVVSQAAYLNKEACPLRVLVFSV</sequence>
<proteinExistence type="predicted"/>
<evidence type="ECO:0000313" key="1">
    <source>
        <dbReference type="EMBL" id="ATX62955.1"/>
    </source>
</evidence>
<reference evidence="1 2" key="1">
    <citation type="submission" date="2017-11" db="EMBL/GenBank/DDBJ databases">
        <title>The complete genome sequence and comparative genome analysis of Yersinia enterocolitica strain LC20.</title>
        <authorList>
            <person name="Shi G."/>
            <person name="Su M."/>
            <person name="Liang J."/>
            <person name="Gu W."/>
            <person name="Xiao Y."/>
            <person name="Zhang Z."/>
            <person name="Qiu H."/>
            <person name="Duan R."/>
            <person name="Zhang Z."/>
            <person name="Li Y."/>
            <person name="Zhang X."/>
            <person name="Ling Y."/>
            <person name="Song L."/>
            <person name="Chen M."/>
            <person name="Zhao Y."/>
            <person name="Wu J."/>
            <person name="Jing H."/>
            <person name="Xiao J."/>
            <person name="Wang X."/>
        </authorList>
    </citation>
    <scope>NUCLEOTIDE SEQUENCE [LARGE SCALE GENOMIC DNA]</scope>
    <source>
        <strain evidence="1 2">LC20</strain>
    </source>
</reference>
<name>A0A7U5PGW8_YEREN</name>
<dbReference type="AlphaFoldDB" id="A0A7U5PGW8"/>
<organism evidence="1 2">
    <name type="scientific">Yersinia enterocolitica LC20</name>
    <dbReference type="NCBI Taxonomy" id="1443113"/>
    <lineage>
        <taxon>Bacteria</taxon>
        <taxon>Pseudomonadati</taxon>
        <taxon>Pseudomonadota</taxon>
        <taxon>Gammaproteobacteria</taxon>
        <taxon>Enterobacterales</taxon>
        <taxon>Yersiniaceae</taxon>
        <taxon>Yersinia</taxon>
    </lineage>
</organism>